<dbReference type="Proteomes" id="UP000504603">
    <property type="component" value="Unplaced"/>
</dbReference>
<reference evidence="3" key="1">
    <citation type="submission" date="2025-08" db="UniProtKB">
        <authorList>
            <consortium name="RefSeq"/>
        </authorList>
    </citation>
    <scope>IDENTIFICATION</scope>
    <source>
        <strain evidence="3">OHB3-1</strain>
    </source>
</reference>
<protein>
    <submittedName>
        <fullName evidence="3">Uncharacterized protein LOC111009386</fullName>
    </submittedName>
</protein>
<dbReference type="RefSeq" id="XP_022138148.1">
    <property type="nucleotide sequence ID" value="XM_022282456.1"/>
</dbReference>
<evidence type="ECO:0000313" key="3">
    <source>
        <dbReference type="RefSeq" id="XP_022138148.1"/>
    </source>
</evidence>
<evidence type="ECO:0000313" key="2">
    <source>
        <dbReference type="Proteomes" id="UP000504603"/>
    </source>
</evidence>
<organism evidence="2 3">
    <name type="scientific">Momordica charantia</name>
    <name type="common">Bitter gourd</name>
    <name type="synonym">Balsam pear</name>
    <dbReference type="NCBI Taxonomy" id="3673"/>
    <lineage>
        <taxon>Eukaryota</taxon>
        <taxon>Viridiplantae</taxon>
        <taxon>Streptophyta</taxon>
        <taxon>Embryophyta</taxon>
        <taxon>Tracheophyta</taxon>
        <taxon>Spermatophyta</taxon>
        <taxon>Magnoliopsida</taxon>
        <taxon>eudicotyledons</taxon>
        <taxon>Gunneridae</taxon>
        <taxon>Pentapetalae</taxon>
        <taxon>rosids</taxon>
        <taxon>fabids</taxon>
        <taxon>Cucurbitales</taxon>
        <taxon>Cucurbitaceae</taxon>
        <taxon>Momordiceae</taxon>
        <taxon>Momordica</taxon>
    </lineage>
</organism>
<dbReference type="AlphaFoldDB" id="A0A6J1CC83"/>
<accession>A0A6J1CC83</accession>
<evidence type="ECO:0000256" key="1">
    <source>
        <dbReference type="SAM" id="MobiDB-lite"/>
    </source>
</evidence>
<feature type="region of interest" description="Disordered" evidence="1">
    <location>
        <begin position="33"/>
        <end position="54"/>
    </location>
</feature>
<dbReference type="GeneID" id="111009386"/>
<dbReference type="OrthoDB" id="657187at2759"/>
<gene>
    <name evidence="3" type="primary">LOC111009386</name>
</gene>
<proteinExistence type="predicted"/>
<dbReference type="KEGG" id="mcha:111009386"/>
<name>A0A6J1CC83_MOMCH</name>
<dbReference type="PANTHER" id="PTHR33168">
    <property type="entry name" value="STRESS INDUCED PROTEIN-RELATED"/>
    <property type="match status" value="1"/>
</dbReference>
<sequence>MLNNEYNSSPFSFTHKLKSSILCFRADHGDLGDHEDEASLRSPRSPLKSTASEHTELRGMCRNLVARIGRSRRRYHHSADFRYDPSSYALNFEDEHARYDDDFPIRDFASRLPASPHSSPIFQPAK</sequence>
<keyword evidence="2" id="KW-1185">Reference proteome</keyword>